<keyword evidence="2" id="KW-0378">Hydrolase</keyword>
<protein>
    <submittedName>
        <fullName evidence="4">Surfactin synthase thioesterase subunit</fullName>
    </submittedName>
</protein>
<dbReference type="EMBL" id="FMDM01000008">
    <property type="protein sequence ID" value="SCG63926.1"/>
    <property type="molecule type" value="Genomic_DNA"/>
</dbReference>
<evidence type="ECO:0000313" key="5">
    <source>
        <dbReference type="Proteomes" id="UP000199360"/>
    </source>
</evidence>
<dbReference type="InterPro" id="IPR001031">
    <property type="entry name" value="Thioesterase"/>
</dbReference>
<dbReference type="Gene3D" id="3.40.50.1820">
    <property type="entry name" value="alpha/beta hydrolase"/>
    <property type="match status" value="1"/>
</dbReference>
<gene>
    <name evidence="4" type="ORF">GA0070213_10821</name>
</gene>
<dbReference type="Pfam" id="PF00975">
    <property type="entry name" value="Thioesterase"/>
    <property type="match status" value="1"/>
</dbReference>
<reference evidence="5" key="1">
    <citation type="submission" date="2016-06" db="EMBL/GenBank/DDBJ databases">
        <authorList>
            <person name="Varghese N."/>
            <person name="Submissions Spin"/>
        </authorList>
    </citation>
    <scope>NUCLEOTIDE SEQUENCE [LARGE SCALE GENOMIC DNA]</scope>
    <source>
        <strain evidence="5">DSM 45647</strain>
    </source>
</reference>
<dbReference type="RefSeq" id="WP_091064532.1">
    <property type="nucleotide sequence ID" value="NZ_FMDM01000008.1"/>
</dbReference>
<organism evidence="4 5">
    <name type="scientific">Micromonospora humi</name>
    <dbReference type="NCBI Taxonomy" id="745366"/>
    <lineage>
        <taxon>Bacteria</taxon>
        <taxon>Bacillati</taxon>
        <taxon>Actinomycetota</taxon>
        <taxon>Actinomycetes</taxon>
        <taxon>Micromonosporales</taxon>
        <taxon>Micromonosporaceae</taxon>
        <taxon>Micromonospora</taxon>
    </lineage>
</organism>
<accession>A0A1C5J1M7</accession>
<evidence type="ECO:0000256" key="1">
    <source>
        <dbReference type="ARBA" id="ARBA00007169"/>
    </source>
</evidence>
<evidence type="ECO:0000256" key="2">
    <source>
        <dbReference type="ARBA" id="ARBA00022801"/>
    </source>
</evidence>
<dbReference type="SMART" id="SM00824">
    <property type="entry name" value="PKS_TE"/>
    <property type="match status" value="1"/>
</dbReference>
<dbReference type="GO" id="GO:0016787">
    <property type="term" value="F:hydrolase activity"/>
    <property type="evidence" value="ECO:0007669"/>
    <property type="project" value="UniProtKB-KW"/>
</dbReference>
<feature type="domain" description="Thioesterase TesA-like" evidence="3">
    <location>
        <begin position="24"/>
        <end position="212"/>
    </location>
</feature>
<comment type="similarity">
    <text evidence="1">Belongs to the thioesterase family.</text>
</comment>
<dbReference type="SUPFAM" id="SSF53474">
    <property type="entry name" value="alpha/beta-Hydrolases"/>
    <property type="match status" value="1"/>
</dbReference>
<evidence type="ECO:0000259" key="3">
    <source>
        <dbReference type="SMART" id="SM00824"/>
    </source>
</evidence>
<dbReference type="PANTHER" id="PTHR11487:SF0">
    <property type="entry name" value="S-ACYL FATTY ACID SYNTHASE THIOESTERASE, MEDIUM CHAIN"/>
    <property type="match status" value="1"/>
</dbReference>
<dbReference type="PANTHER" id="PTHR11487">
    <property type="entry name" value="THIOESTERASE"/>
    <property type="match status" value="1"/>
</dbReference>
<sequence>MTDDDAGLWIREYHPAAPGSVQLVCLPHAGGSASYYFPVSRALAPEVEVLAIQYPGRQDRRHEPLVRDLPELARRVHAVLRPRTDRPLALFGHSMGASLAFEVARLLESQDGVTPAVVFASGRRAPSRVRDERVHQLDDRGLIADVRRLSGTEGGLLGDDEVLRMILPAIRADYTAAETYRYVPGPPLSAPITAFTGESDSKATVDEVRSWQDHTTGPFDLHTYSGGHFFLNRHQAAVLSIIRTQLAGVRAGSRTA</sequence>
<dbReference type="GO" id="GO:0008610">
    <property type="term" value="P:lipid biosynthetic process"/>
    <property type="evidence" value="ECO:0007669"/>
    <property type="project" value="TreeGrafter"/>
</dbReference>
<evidence type="ECO:0000313" key="4">
    <source>
        <dbReference type="EMBL" id="SCG63926.1"/>
    </source>
</evidence>
<dbReference type="Proteomes" id="UP000199360">
    <property type="component" value="Unassembled WGS sequence"/>
</dbReference>
<name>A0A1C5J1M7_9ACTN</name>
<dbReference type="InterPro" id="IPR012223">
    <property type="entry name" value="TEII"/>
</dbReference>
<dbReference type="OrthoDB" id="8480037at2"/>
<keyword evidence="5" id="KW-1185">Reference proteome</keyword>
<dbReference type="InterPro" id="IPR029058">
    <property type="entry name" value="AB_hydrolase_fold"/>
</dbReference>
<dbReference type="AlphaFoldDB" id="A0A1C5J1M7"/>
<dbReference type="InterPro" id="IPR020802">
    <property type="entry name" value="TesA-like"/>
</dbReference>
<dbReference type="STRING" id="745366.GA0070213_10821"/>
<proteinExistence type="inferred from homology"/>